<dbReference type="EMBL" id="ACLR01000111">
    <property type="protein sequence ID" value="EEK17232.1"/>
    <property type="molecule type" value="Genomic_DNA"/>
</dbReference>
<dbReference type="eggNOG" id="ENOG5033X2S">
    <property type="taxonomic scope" value="Bacteria"/>
</dbReference>
<keyword evidence="3" id="KW-1185">Reference proteome</keyword>
<proteinExistence type="predicted"/>
<sequence length="486" mass="55389">MKRITSILLLLIAGLCTFTSCSECNSITEPDTPEQPQQPQKISQWMLPIERYGITLNEVAQIEKERGNKVERSNELMTLTATPQDTKAVREIVYYFDKSSHYQVARVQFASQESAKQFIDEYLLNNGFVKSGLRTAKASEEIYVSAPRGSRVSSVVLVDGEQTEPIFWWANNDNKKTNWLRVDPLQDKATGIWTPLLPYGATLEMVQLFEARMGHTFDAEASKPDKGVFKFKTGHEIYTEVTYWLDLKTNHFLEESKISCDTLHRPTPEQLDAYLRSQGFKPTGLKDKEGNPIYYDKSIKLIANVDMNIPKDAKAKETFRPGIQYYTNSQIEQLLPYEEVDFPMPLFGFEKDKLEDVMKKYAKEDYTATVLPMLANDMPFPGVQTRSKYFPTIILLPADKDENLYGAAMVICTDLKALRSPSLIDRLERRGFVYDKKRSISLPTYINEQEGVMVQIDEGTVITGLSFSPIEDFGSSSASLARRLKR</sequence>
<dbReference type="PROSITE" id="PS51257">
    <property type="entry name" value="PROKAR_LIPOPROTEIN"/>
    <property type="match status" value="1"/>
</dbReference>
<protein>
    <recommendedName>
        <fullName evidence="4">Lipoprotein</fullName>
    </recommendedName>
</protein>
<reference evidence="2 3" key="1">
    <citation type="submission" date="2009-04" db="EMBL/GenBank/DDBJ databases">
        <authorList>
            <person name="Sebastian Y."/>
            <person name="Madupu R."/>
            <person name="Durkin A.S."/>
            <person name="Torralba M."/>
            <person name="Methe B."/>
            <person name="Sutton G.G."/>
            <person name="Strausberg R.L."/>
            <person name="Nelson K.E."/>
        </authorList>
    </citation>
    <scope>NUCLEOTIDE SEQUENCE [LARGE SCALE GENOMIC DNA]</scope>
    <source>
        <strain evidence="2 3">60-3</strain>
    </source>
</reference>
<dbReference type="OrthoDB" id="1058727at2"/>
<name>C2MAR1_9PORP</name>
<accession>C2MAR1</accession>
<feature type="chain" id="PRO_5002914808" description="Lipoprotein" evidence="1">
    <location>
        <begin position="23"/>
        <end position="486"/>
    </location>
</feature>
<dbReference type="RefSeq" id="WP_007364987.1">
    <property type="nucleotide sequence ID" value="NZ_ACLR01000111.1"/>
</dbReference>
<evidence type="ECO:0000256" key="1">
    <source>
        <dbReference type="SAM" id="SignalP"/>
    </source>
</evidence>
<evidence type="ECO:0000313" key="2">
    <source>
        <dbReference type="EMBL" id="EEK17232.1"/>
    </source>
</evidence>
<organism evidence="2 3">
    <name type="scientific">Porphyromonas uenonis 60-3</name>
    <dbReference type="NCBI Taxonomy" id="596327"/>
    <lineage>
        <taxon>Bacteria</taxon>
        <taxon>Pseudomonadati</taxon>
        <taxon>Bacteroidota</taxon>
        <taxon>Bacteroidia</taxon>
        <taxon>Bacteroidales</taxon>
        <taxon>Porphyromonadaceae</taxon>
        <taxon>Porphyromonas</taxon>
    </lineage>
</organism>
<dbReference type="Proteomes" id="UP000003303">
    <property type="component" value="Unassembled WGS sequence"/>
</dbReference>
<gene>
    <name evidence="2" type="ORF">PORUE0001_1141</name>
</gene>
<evidence type="ECO:0008006" key="4">
    <source>
        <dbReference type="Google" id="ProtNLM"/>
    </source>
</evidence>
<evidence type="ECO:0000313" key="3">
    <source>
        <dbReference type="Proteomes" id="UP000003303"/>
    </source>
</evidence>
<dbReference type="AlphaFoldDB" id="C2MAR1"/>
<feature type="signal peptide" evidence="1">
    <location>
        <begin position="1"/>
        <end position="22"/>
    </location>
</feature>
<keyword evidence="1" id="KW-0732">Signal</keyword>
<comment type="caution">
    <text evidence="2">The sequence shown here is derived from an EMBL/GenBank/DDBJ whole genome shotgun (WGS) entry which is preliminary data.</text>
</comment>